<dbReference type="Proteomes" id="UP001151760">
    <property type="component" value="Unassembled WGS sequence"/>
</dbReference>
<keyword evidence="3" id="KW-1185">Reference proteome</keyword>
<gene>
    <name evidence="2" type="ORF">Tco_0923888</name>
</gene>
<organism evidence="2 3">
    <name type="scientific">Tanacetum coccineum</name>
    <dbReference type="NCBI Taxonomy" id="301880"/>
    <lineage>
        <taxon>Eukaryota</taxon>
        <taxon>Viridiplantae</taxon>
        <taxon>Streptophyta</taxon>
        <taxon>Embryophyta</taxon>
        <taxon>Tracheophyta</taxon>
        <taxon>Spermatophyta</taxon>
        <taxon>Magnoliopsida</taxon>
        <taxon>eudicotyledons</taxon>
        <taxon>Gunneridae</taxon>
        <taxon>Pentapetalae</taxon>
        <taxon>asterids</taxon>
        <taxon>campanulids</taxon>
        <taxon>Asterales</taxon>
        <taxon>Asteraceae</taxon>
        <taxon>Asteroideae</taxon>
        <taxon>Anthemideae</taxon>
        <taxon>Anthemidinae</taxon>
        <taxon>Tanacetum</taxon>
    </lineage>
</organism>
<name>A0ABQ5D3A5_9ASTR</name>
<evidence type="ECO:0000313" key="2">
    <source>
        <dbReference type="EMBL" id="GJT33469.1"/>
    </source>
</evidence>
<feature type="region of interest" description="Disordered" evidence="1">
    <location>
        <begin position="276"/>
        <end position="299"/>
    </location>
</feature>
<feature type="compositionally biased region" description="Basic residues" evidence="1">
    <location>
        <begin position="127"/>
        <end position="136"/>
    </location>
</feature>
<feature type="region of interest" description="Disordered" evidence="1">
    <location>
        <begin position="121"/>
        <end position="191"/>
    </location>
</feature>
<accession>A0ABQ5D3A5</accession>
<comment type="caution">
    <text evidence="2">The sequence shown here is derived from an EMBL/GenBank/DDBJ whole genome shotgun (WGS) entry which is preliminary data.</text>
</comment>
<feature type="compositionally biased region" description="Polar residues" evidence="1">
    <location>
        <begin position="166"/>
        <end position="189"/>
    </location>
</feature>
<feature type="compositionally biased region" description="Basic and acidic residues" evidence="1">
    <location>
        <begin position="137"/>
        <end position="165"/>
    </location>
</feature>
<sequence length="470" mass="53783">MVELTTVFHHSDLSQILRDVEGRGDSFSLSLTVEGREVTMDDYLCLPSWTGTVVTKGGPIPEDHRPLKCTIDPLPPNSIILKNSSLQQDVEKPNPKFVNAREKKERQALLRIKAKMFDEDGLEGPQKKKKFRPVYKKRSEGDSGSERKDIEILKVDLSDPTKERTPSMNETVQEETSTGHENSPPNNEQPFDVLSHLVTPVEDAILAGLSNYKVLRRIYESLSRSTLAQAELLKRFEQLNHDYLDCQPSCRMEMTTEKDEWKQPCTIHVDKIKNLEGDCDNPSSQPEAPKAALQSPEQAPLSHVPALEDIILDVDMPLQERARFTTPSHGFEIRESSAATAARQPGSTLARDTELDFMTALEEVKESVTDIASRHRHDSEEFYMRHQDAQDDRAVLRAYISTLARERRYYCHMAIVAYREAMYARHAWTHSMDHIRESQAEIRVLQAETRALQQQRRDDHDMWTRAIGRI</sequence>
<protein>
    <submittedName>
        <fullName evidence="2">Uncharacterized protein</fullName>
    </submittedName>
</protein>
<evidence type="ECO:0000313" key="3">
    <source>
        <dbReference type="Proteomes" id="UP001151760"/>
    </source>
</evidence>
<reference evidence="2" key="1">
    <citation type="journal article" date="2022" name="Int. J. Mol. Sci.">
        <title>Draft Genome of Tanacetum Coccineum: Genomic Comparison of Closely Related Tanacetum-Family Plants.</title>
        <authorList>
            <person name="Yamashiro T."/>
            <person name="Shiraishi A."/>
            <person name="Nakayama K."/>
            <person name="Satake H."/>
        </authorList>
    </citation>
    <scope>NUCLEOTIDE SEQUENCE</scope>
</reference>
<evidence type="ECO:0000256" key="1">
    <source>
        <dbReference type="SAM" id="MobiDB-lite"/>
    </source>
</evidence>
<reference evidence="2" key="2">
    <citation type="submission" date="2022-01" db="EMBL/GenBank/DDBJ databases">
        <authorList>
            <person name="Yamashiro T."/>
            <person name="Shiraishi A."/>
            <person name="Satake H."/>
            <person name="Nakayama K."/>
        </authorList>
    </citation>
    <scope>NUCLEOTIDE SEQUENCE</scope>
</reference>
<proteinExistence type="predicted"/>
<dbReference type="EMBL" id="BQNB010014880">
    <property type="protein sequence ID" value="GJT33469.1"/>
    <property type="molecule type" value="Genomic_DNA"/>
</dbReference>